<sequence>MIPTGEAPGRKLAVFVIIWFGQVISSLGSAITSFAFGVWLFERHRSITEFGVYSFCSVVPLVVVSPFVGPLVDRWNRRTAMLVANTVAAAASFALWLLFVSEHLRPWHVFAVAAINAAMRGLQWPAYSASTTVLVPEEHYGRAAGMISVGEGISQIAAPLAAGALLGVMPLGTLVLLDGTSFLVAIVTLLAVRIPHPVSKERAGGGETFLRRMSFGWRYLRARPGLLTLQLFLTAVNLTENLVVVLIAPLVLSFADRATLGRVLTVGGLGVLSGAVAMSLWGGPRRRVRSVLVLFAIRAGVLFLAALRFDAVLIAGAAFVFLACMQLGIGTLQSVWLKKVPPAMQGRVFALRQMIATSMVPVAYLIAGPLADRIFEPLMAADGLLAASAGRWLGVGPGRGIALLFVVLGALNLALIAAASLLPRLVNVETELPDASADDPPTAAISAPQPSRV</sequence>
<feature type="transmembrane region" description="Helical" evidence="7">
    <location>
        <begin position="263"/>
        <end position="281"/>
    </location>
</feature>
<evidence type="ECO:0000313" key="8">
    <source>
        <dbReference type="EMBL" id="WXB19387.1"/>
    </source>
</evidence>
<dbReference type="RefSeq" id="WP_394829005.1">
    <property type="nucleotide sequence ID" value="NZ_CP089984.1"/>
</dbReference>
<name>A0ABZ2MA77_9BACT</name>
<reference evidence="8 9" key="1">
    <citation type="submission" date="2021-12" db="EMBL/GenBank/DDBJ databases">
        <title>Discovery of the Pendulisporaceae a myxobacterial family with distinct sporulation behavior and unique specialized metabolism.</title>
        <authorList>
            <person name="Garcia R."/>
            <person name="Popoff A."/>
            <person name="Bader C.D."/>
            <person name="Loehr J."/>
            <person name="Walesch S."/>
            <person name="Walt C."/>
            <person name="Boldt J."/>
            <person name="Bunk B."/>
            <person name="Haeckl F.J.F.P.J."/>
            <person name="Gunesch A.P."/>
            <person name="Birkelbach J."/>
            <person name="Nuebel U."/>
            <person name="Pietschmann T."/>
            <person name="Bach T."/>
            <person name="Mueller R."/>
        </authorList>
    </citation>
    <scope>NUCLEOTIDE SEQUENCE [LARGE SCALE GENOMIC DNA]</scope>
    <source>
        <strain evidence="8 9">MSr11954</strain>
    </source>
</reference>
<feature type="transmembrane region" description="Helical" evidence="7">
    <location>
        <begin position="52"/>
        <end position="72"/>
    </location>
</feature>
<keyword evidence="3 7" id="KW-0812">Transmembrane</keyword>
<evidence type="ECO:0000256" key="6">
    <source>
        <dbReference type="SAM" id="MobiDB-lite"/>
    </source>
</evidence>
<organism evidence="8 9">
    <name type="scientific">Pendulispora albinea</name>
    <dbReference type="NCBI Taxonomy" id="2741071"/>
    <lineage>
        <taxon>Bacteria</taxon>
        <taxon>Pseudomonadati</taxon>
        <taxon>Myxococcota</taxon>
        <taxon>Myxococcia</taxon>
        <taxon>Myxococcales</taxon>
        <taxon>Sorangiineae</taxon>
        <taxon>Pendulisporaceae</taxon>
        <taxon>Pendulispora</taxon>
    </lineage>
</organism>
<evidence type="ECO:0000256" key="2">
    <source>
        <dbReference type="ARBA" id="ARBA00022475"/>
    </source>
</evidence>
<evidence type="ECO:0000256" key="3">
    <source>
        <dbReference type="ARBA" id="ARBA00022692"/>
    </source>
</evidence>
<dbReference type="Proteomes" id="UP001370348">
    <property type="component" value="Chromosome"/>
</dbReference>
<evidence type="ECO:0000256" key="5">
    <source>
        <dbReference type="ARBA" id="ARBA00023136"/>
    </source>
</evidence>
<dbReference type="CDD" id="cd06173">
    <property type="entry name" value="MFS_MefA_like"/>
    <property type="match status" value="1"/>
</dbReference>
<accession>A0ABZ2MA77</accession>
<keyword evidence="9" id="KW-1185">Reference proteome</keyword>
<proteinExistence type="predicted"/>
<dbReference type="PANTHER" id="PTHR23513">
    <property type="entry name" value="INTEGRAL MEMBRANE EFFLUX PROTEIN-RELATED"/>
    <property type="match status" value="1"/>
</dbReference>
<dbReference type="Pfam" id="PF07690">
    <property type="entry name" value="MFS_1"/>
    <property type="match status" value="1"/>
</dbReference>
<keyword evidence="5 7" id="KW-0472">Membrane</keyword>
<feature type="transmembrane region" description="Helical" evidence="7">
    <location>
        <begin position="288"/>
        <end position="307"/>
    </location>
</feature>
<feature type="transmembrane region" description="Helical" evidence="7">
    <location>
        <begin position="79"/>
        <end position="99"/>
    </location>
</feature>
<dbReference type="EMBL" id="CP089984">
    <property type="protein sequence ID" value="WXB19387.1"/>
    <property type="molecule type" value="Genomic_DNA"/>
</dbReference>
<comment type="subcellular location">
    <subcellularLocation>
        <location evidence="1">Cell membrane</location>
        <topology evidence="1">Multi-pass membrane protein</topology>
    </subcellularLocation>
</comment>
<keyword evidence="4 7" id="KW-1133">Transmembrane helix</keyword>
<evidence type="ECO:0000256" key="4">
    <source>
        <dbReference type="ARBA" id="ARBA00022989"/>
    </source>
</evidence>
<evidence type="ECO:0000256" key="7">
    <source>
        <dbReference type="SAM" id="Phobius"/>
    </source>
</evidence>
<keyword evidence="2" id="KW-1003">Cell membrane</keyword>
<dbReference type="SUPFAM" id="SSF103473">
    <property type="entry name" value="MFS general substrate transporter"/>
    <property type="match status" value="1"/>
</dbReference>
<dbReference type="InterPro" id="IPR036259">
    <property type="entry name" value="MFS_trans_sf"/>
</dbReference>
<feature type="region of interest" description="Disordered" evidence="6">
    <location>
        <begin position="433"/>
        <end position="453"/>
    </location>
</feature>
<dbReference type="Gene3D" id="1.20.1250.20">
    <property type="entry name" value="MFS general substrate transporter like domains"/>
    <property type="match status" value="1"/>
</dbReference>
<gene>
    <name evidence="8" type="ORF">LZC94_19420</name>
</gene>
<evidence type="ECO:0000313" key="9">
    <source>
        <dbReference type="Proteomes" id="UP001370348"/>
    </source>
</evidence>
<feature type="transmembrane region" description="Helical" evidence="7">
    <location>
        <begin position="12"/>
        <end position="40"/>
    </location>
</feature>
<feature type="transmembrane region" description="Helical" evidence="7">
    <location>
        <begin position="313"/>
        <end position="337"/>
    </location>
</feature>
<feature type="transmembrane region" description="Helical" evidence="7">
    <location>
        <begin position="226"/>
        <end position="251"/>
    </location>
</feature>
<evidence type="ECO:0000256" key="1">
    <source>
        <dbReference type="ARBA" id="ARBA00004651"/>
    </source>
</evidence>
<protein>
    <submittedName>
        <fullName evidence="8">MFS transporter</fullName>
    </submittedName>
</protein>
<feature type="transmembrane region" description="Helical" evidence="7">
    <location>
        <begin position="401"/>
        <end position="422"/>
    </location>
</feature>
<dbReference type="InterPro" id="IPR011701">
    <property type="entry name" value="MFS"/>
</dbReference>
<dbReference type="PANTHER" id="PTHR23513:SF11">
    <property type="entry name" value="STAPHYLOFERRIN A TRANSPORTER"/>
    <property type="match status" value="1"/>
</dbReference>
<feature type="transmembrane region" description="Helical" evidence="7">
    <location>
        <begin position="168"/>
        <end position="192"/>
    </location>
</feature>
<feature type="transmembrane region" description="Helical" evidence="7">
    <location>
        <begin position="349"/>
        <end position="367"/>
    </location>
</feature>